<accession>A0ACB8QHN7</accession>
<evidence type="ECO:0000313" key="2">
    <source>
        <dbReference type="Proteomes" id="UP000814128"/>
    </source>
</evidence>
<evidence type="ECO:0000313" key="1">
    <source>
        <dbReference type="EMBL" id="KAI0031120.1"/>
    </source>
</evidence>
<keyword evidence="2" id="KW-1185">Reference proteome</keyword>
<proteinExistence type="predicted"/>
<sequence length="130" mass="14214">MSDEYANSGFRGSLADRTAGDTVPGSDYDTRNYPSADDSTSSGGYRGSREPQQNVIDQPLFSASAGQQQPDAQQGRDRTPAQPRELNPYADDSLESRRQAEEMLASSYKDTRERQQLETSHSGLESDSSA</sequence>
<comment type="caution">
    <text evidence="1">The sequence shown here is derived from an EMBL/GenBank/DDBJ whole genome shotgun (WGS) entry which is preliminary data.</text>
</comment>
<reference evidence="1" key="2">
    <citation type="journal article" date="2022" name="New Phytol.">
        <title>Evolutionary transition to the ectomycorrhizal habit in the genomes of a hyperdiverse lineage of mushroom-forming fungi.</title>
        <authorList>
            <person name="Looney B."/>
            <person name="Miyauchi S."/>
            <person name="Morin E."/>
            <person name="Drula E."/>
            <person name="Courty P.E."/>
            <person name="Kohler A."/>
            <person name="Kuo A."/>
            <person name="LaButti K."/>
            <person name="Pangilinan J."/>
            <person name="Lipzen A."/>
            <person name="Riley R."/>
            <person name="Andreopoulos W."/>
            <person name="He G."/>
            <person name="Johnson J."/>
            <person name="Nolan M."/>
            <person name="Tritt A."/>
            <person name="Barry K.W."/>
            <person name="Grigoriev I.V."/>
            <person name="Nagy L.G."/>
            <person name="Hibbett D."/>
            <person name="Henrissat B."/>
            <person name="Matheny P.B."/>
            <person name="Labbe J."/>
            <person name="Martin F.M."/>
        </authorList>
    </citation>
    <scope>NUCLEOTIDE SEQUENCE</scope>
    <source>
        <strain evidence="1">EC-137</strain>
    </source>
</reference>
<name>A0ACB8QHN7_9AGAM</name>
<dbReference type="Proteomes" id="UP000814128">
    <property type="component" value="Unassembled WGS sequence"/>
</dbReference>
<gene>
    <name evidence="1" type="ORF">K488DRAFT_87123</name>
</gene>
<reference evidence="1" key="1">
    <citation type="submission" date="2021-02" db="EMBL/GenBank/DDBJ databases">
        <authorList>
            <consortium name="DOE Joint Genome Institute"/>
            <person name="Ahrendt S."/>
            <person name="Looney B.P."/>
            <person name="Miyauchi S."/>
            <person name="Morin E."/>
            <person name="Drula E."/>
            <person name="Courty P.E."/>
            <person name="Chicoki N."/>
            <person name="Fauchery L."/>
            <person name="Kohler A."/>
            <person name="Kuo A."/>
            <person name="Labutti K."/>
            <person name="Pangilinan J."/>
            <person name="Lipzen A."/>
            <person name="Riley R."/>
            <person name="Andreopoulos W."/>
            <person name="He G."/>
            <person name="Johnson J."/>
            <person name="Barry K.W."/>
            <person name="Grigoriev I.V."/>
            <person name="Nagy L."/>
            <person name="Hibbett D."/>
            <person name="Henrissat B."/>
            <person name="Matheny P.B."/>
            <person name="Labbe J."/>
            <person name="Martin F."/>
        </authorList>
    </citation>
    <scope>NUCLEOTIDE SEQUENCE</scope>
    <source>
        <strain evidence="1">EC-137</strain>
    </source>
</reference>
<protein>
    <submittedName>
        <fullName evidence="1">Uncharacterized protein</fullName>
    </submittedName>
</protein>
<dbReference type="EMBL" id="MU273592">
    <property type="protein sequence ID" value="KAI0031120.1"/>
    <property type="molecule type" value="Genomic_DNA"/>
</dbReference>
<organism evidence="1 2">
    <name type="scientific">Vararia minispora EC-137</name>
    <dbReference type="NCBI Taxonomy" id="1314806"/>
    <lineage>
        <taxon>Eukaryota</taxon>
        <taxon>Fungi</taxon>
        <taxon>Dikarya</taxon>
        <taxon>Basidiomycota</taxon>
        <taxon>Agaricomycotina</taxon>
        <taxon>Agaricomycetes</taxon>
        <taxon>Russulales</taxon>
        <taxon>Lachnocladiaceae</taxon>
        <taxon>Vararia</taxon>
    </lineage>
</organism>